<dbReference type="InterPro" id="IPR010197">
    <property type="entry name" value="OSBS/NAAAR"/>
</dbReference>
<dbReference type="PANTHER" id="PTHR48073:SF5">
    <property type="entry name" value="O-SUCCINYLBENZOATE SYNTHASE"/>
    <property type="match status" value="1"/>
</dbReference>
<dbReference type="SFLD" id="SFLDS00001">
    <property type="entry name" value="Enolase"/>
    <property type="match status" value="1"/>
</dbReference>
<sequence>MELTIAGIELHEVNKSLKMPFKTALQIVKERAGILVRVTDADGVQGYGECVAFSTPWYTEETVASCRFVLEQVLIPLLMNKTLSSPKQVAALFNSVKGNRMAKASVEMAVWDLFAKKHGVPLWKFVGGTARPIPAGVVVAADEDKMAAQVEAAVANGYERIKLKINPASDKRMLKQLVKQFPDILFFADANGGFSNESFEELLAFDLIGFALIEQPFGEEEWQLHAKAKREMATPICLDESIRSLADAQRMIDLKAGDIAVLKMGRLGGWSETLEVVELFRANGIQMWVGGMIEFGVSKAHNLALASLPDILLPGDFSDSGHFWHEDVIQPEIQVVAGKIALSTENGIGYSVKFQ</sequence>
<evidence type="ECO:0000256" key="4">
    <source>
        <dbReference type="ARBA" id="ARBA00023239"/>
    </source>
</evidence>
<dbReference type="InterPro" id="IPR036849">
    <property type="entry name" value="Enolase-like_C_sf"/>
</dbReference>
<dbReference type="NCBIfam" id="TIGR01928">
    <property type="entry name" value="menC_lowGC_arch"/>
    <property type="match status" value="1"/>
</dbReference>
<dbReference type="Pfam" id="PF02746">
    <property type="entry name" value="MR_MLE_N"/>
    <property type="match status" value="1"/>
</dbReference>
<dbReference type="SFLD" id="SFLDG00180">
    <property type="entry name" value="muconate_cycloisomerase"/>
    <property type="match status" value="1"/>
</dbReference>
<evidence type="ECO:0000256" key="6">
    <source>
        <dbReference type="NCBIfam" id="TIGR01928"/>
    </source>
</evidence>
<dbReference type="SUPFAM" id="SSF51604">
    <property type="entry name" value="Enolase C-terminal domain-like"/>
    <property type="match status" value="1"/>
</dbReference>
<dbReference type="InterPro" id="IPR029065">
    <property type="entry name" value="Enolase_C-like"/>
</dbReference>
<comment type="cofactor">
    <cofactor evidence="1">
        <name>a divalent metal cation</name>
        <dbReference type="ChEBI" id="CHEBI:60240"/>
    </cofactor>
</comment>
<keyword evidence="3" id="KW-0460">Magnesium</keyword>
<evidence type="ECO:0000256" key="5">
    <source>
        <dbReference type="ARBA" id="ARBA00029491"/>
    </source>
</evidence>
<keyword evidence="2" id="KW-0479">Metal-binding</keyword>
<proteinExistence type="predicted"/>
<organism evidence="8 9">
    <name type="scientific">Planococcus shixiaomingii</name>
    <dbReference type="NCBI Taxonomy" id="3058393"/>
    <lineage>
        <taxon>Bacteria</taxon>
        <taxon>Bacillati</taxon>
        <taxon>Bacillota</taxon>
        <taxon>Bacilli</taxon>
        <taxon>Bacillales</taxon>
        <taxon>Caryophanaceae</taxon>
        <taxon>Planococcus</taxon>
    </lineage>
</organism>
<keyword evidence="9" id="KW-1185">Reference proteome</keyword>
<dbReference type="Pfam" id="PF13378">
    <property type="entry name" value="MR_MLE_C"/>
    <property type="match status" value="1"/>
</dbReference>
<evidence type="ECO:0000313" key="8">
    <source>
        <dbReference type="EMBL" id="MDN7240163.1"/>
    </source>
</evidence>
<protein>
    <recommendedName>
        <fullName evidence="5 6">o-succinylbenzoate synthase</fullName>
        <ecNumber evidence="5 6">4.2.1.113</ecNumber>
    </recommendedName>
</protein>
<keyword evidence="4 8" id="KW-0456">Lyase</keyword>
<evidence type="ECO:0000256" key="1">
    <source>
        <dbReference type="ARBA" id="ARBA00001968"/>
    </source>
</evidence>
<dbReference type="PANTHER" id="PTHR48073">
    <property type="entry name" value="O-SUCCINYLBENZOATE SYNTHASE-RELATED"/>
    <property type="match status" value="1"/>
</dbReference>
<dbReference type="InterPro" id="IPR013342">
    <property type="entry name" value="Mandelate_racemase_C"/>
</dbReference>
<evidence type="ECO:0000259" key="7">
    <source>
        <dbReference type="SMART" id="SM00922"/>
    </source>
</evidence>
<dbReference type="EMBL" id="JAUJWV010000001">
    <property type="protein sequence ID" value="MDN7240163.1"/>
    <property type="molecule type" value="Genomic_DNA"/>
</dbReference>
<comment type="caution">
    <text evidence="8">The sequence shown here is derived from an EMBL/GenBank/DDBJ whole genome shotgun (WGS) entry which is preliminary data.</text>
</comment>
<accession>A0ABT8MWZ7</accession>
<evidence type="ECO:0000256" key="2">
    <source>
        <dbReference type="ARBA" id="ARBA00022723"/>
    </source>
</evidence>
<dbReference type="Proteomes" id="UP001172055">
    <property type="component" value="Unassembled WGS sequence"/>
</dbReference>
<dbReference type="InterPro" id="IPR013341">
    <property type="entry name" value="Mandelate_racemase_N_dom"/>
</dbReference>
<name>A0ABT8MWZ7_9BACL</name>
<dbReference type="Gene3D" id="3.20.20.120">
    <property type="entry name" value="Enolase-like C-terminal domain"/>
    <property type="match status" value="1"/>
</dbReference>
<dbReference type="SFLD" id="SFLDF00009">
    <property type="entry name" value="o-succinylbenzoate_synthase"/>
    <property type="match status" value="1"/>
</dbReference>
<dbReference type="RefSeq" id="WP_301722255.1">
    <property type="nucleotide sequence ID" value="NZ_JAUJWV010000001.1"/>
</dbReference>
<dbReference type="GO" id="GO:0043748">
    <property type="term" value="F:O-succinylbenzoate synthase activity"/>
    <property type="evidence" value="ECO:0007669"/>
    <property type="project" value="UniProtKB-EC"/>
</dbReference>
<gene>
    <name evidence="8" type="primary">menC</name>
    <name evidence="8" type="ORF">QWY14_00105</name>
</gene>
<evidence type="ECO:0000256" key="3">
    <source>
        <dbReference type="ARBA" id="ARBA00022842"/>
    </source>
</evidence>
<reference evidence="8 9" key="1">
    <citation type="submission" date="2023-06" db="EMBL/GenBank/DDBJ databases">
        <title>Novel species in genus Planococcus.</title>
        <authorList>
            <person name="Ning S."/>
        </authorList>
    </citation>
    <scope>NUCLEOTIDE SEQUENCE [LARGE SCALE GENOMIC DNA]</scope>
    <source>
        <strain evidence="8 9">N028</strain>
    </source>
</reference>
<feature type="domain" description="Mandelate racemase/muconate lactonizing enzyme C-terminal" evidence="7">
    <location>
        <begin position="143"/>
        <end position="235"/>
    </location>
</feature>
<dbReference type="EC" id="4.2.1.113" evidence="5 6"/>
<evidence type="ECO:0000313" key="9">
    <source>
        <dbReference type="Proteomes" id="UP001172055"/>
    </source>
</evidence>
<dbReference type="Gene3D" id="3.30.390.10">
    <property type="entry name" value="Enolase-like, N-terminal domain"/>
    <property type="match status" value="1"/>
</dbReference>
<dbReference type="SMART" id="SM00922">
    <property type="entry name" value="MR_MLE"/>
    <property type="match status" value="1"/>
</dbReference>
<dbReference type="SUPFAM" id="SSF54826">
    <property type="entry name" value="Enolase N-terminal domain-like"/>
    <property type="match status" value="1"/>
</dbReference>
<dbReference type="InterPro" id="IPR029017">
    <property type="entry name" value="Enolase-like_N"/>
</dbReference>